<dbReference type="Pfam" id="PF00326">
    <property type="entry name" value="Peptidase_S9"/>
    <property type="match status" value="1"/>
</dbReference>
<dbReference type="AlphaFoldDB" id="A0A1M6URK3"/>
<dbReference type="SUPFAM" id="SSF53474">
    <property type="entry name" value="alpha/beta-Hydrolases"/>
    <property type="match status" value="1"/>
</dbReference>
<dbReference type="InterPro" id="IPR001375">
    <property type="entry name" value="Peptidase_S9_cat"/>
</dbReference>
<dbReference type="InterPro" id="IPR029058">
    <property type="entry name" value="AB_hydrolase_fold"/>
</dbReference>
<dbReference type="PANTHER" id="PTHR42776:SF4">
    <property type="entry name" value="ACYLAMINO-ACID-RELEASING ENZYME"/>
    <property type="match status" value="1"/>
</dbReference>
<protein>
    <submittedName>
        <fullName evidence="3">Dipeptidyl aminopeptidase/acylaminoacyl peptidase</fullName>
    </submittedName>
</protein>
<dbReference type="PANTHER" id="PTHR42776">
    <property type="entry name" value="SERINE PEPTIDASE S9 FAMILY MEMBER"/>
    <property type="match status" value="1"/>
</dbReference>
<proteinExistence type="predicted"/>
<dbReference type="Proteomes" id="UP000184498">
    <property type="component" value="Unassembled WGS sequence"/>
</dbReference>
<dbReference type="RefSeq" id="WP_084081380.1">
    <property type="nucleotide sequence ID" value="NZ_FRAM01000006.1"/>
</dbReference>
<evidence type="ECO:0000313" key="3">
    <source>
        <dbReference type="EMBL" id="SHK71799.1"/>
    </source>
</evidence>
<dbReference type="GO" id="GO:0006508">
    <property type="term" value="P:proteolysis"/>
    <property type="evidence" value="ECO:0007669"/>
    <property type="project" value="InterPro"/>
</dbReference>
<keyword evidence="3" id="KW-0031">Aminopeptidase</keyword>
<sequence>MRVFRLLIVWLMLLTGTLYDSQITADIVSRVKEEYKAYGHSAVLEISEDLEWYVLNTEKGGRSRSELYSIHNDIPTILPEAFWFKFLSKRWLIAPLKNGKTYCRNLETNKESRLDGSFKGFAISDNRLLMVNNKSGNMMILDSGLSILWESGTVEVYDVNEQDKSMVFLQNNTLIDLDILTLRKKEMPVKEKFSWIRSSNNRIWTLDDRLRLSVGYKGDSKIKTIDLELPPHLEVFQKDGWQADIREDRYLLLPVAQRKKENKELADIFYTSLSYQYRKKMKQWAVCDIQEKKWQYLPREGDWYRTQKFISDSDFISYDVVSKNYDTIGTPKVDIQLHIDWGRREKHLKSPNTERSHFFYHKGLGRLLFFDKGRWMIEDVEKGMVLPVRMPESTNFLNDKESGLTDEPWDKVELINDETVILTEEYDLYSFNLRTSVLKKLTDGRAKNRQYRLIKEKDFSEASDWVTNKRKCQGQSLMVQFFDRSDFYSGVALITADGKEKWQVKEEAYIKNAKRLKNKVFYTSSFYNKPLKISLVDSGRSGLIRENTTEAETNAFRYSIFQYPDADGVLLDAVLLYPKNYKSGEKFPMVVEVYENKSRAITNNKLPKLNDGLGFNHMHYVHQDYFVLLPQVGFKVGDLENSVTSSVTNVMQEVLKLKDIDKDRIGLIGGSFGGYEVTMLMGKTKLFKTAIAGVPVVDLPSSYLTFGKMRNQPEYWRVEKHQLRMGKNLFDNWDSYLSNSPVYHMKNIDEPMLIWIGKDDDNVNPDQGRSFFIGLKRLQKKAVLLEYPKQGHNITDPLAAEDLNIKVWQWFDYFLKDNPPADWIRPML</sequence>
<dbReference type="GO" id="GO:0004252">
    <property type="term" value="F:serine-type endopeptidase activity"/>
    <property type="evidence" value="ECO:0007669"/>
    <property type="project" value="TreeGrafter"/>
</dbReference>
<organism evidence="3 4">
    <name type="scientific">Epilithonimonas mollis</name>
    <dbReference type="NCBI Taxonomy" id="216903"/>
    <lineage>
        <taxon>Bacteria</taxon>
        <taxon>Pseudomonadati</taxon>
        <taxon>Bacteroidota</taxon>
        <taxon>Flavobacteriia</taxon>
        <taxon>Flavobacteriales</taxon>
        <taxon>Weeksellaceae</taxon>
        <taxon>Chryseobacterium group</taxon>
        <taxon>Epilithonimonas</taxon>
    </lineage>
</organism>
<accession>A0A1M6URK3</accession>
<evidence type="ECO:0000256" key="1">
    <source>
        <dbReference type="ARBA" id="ARBA00022801"/>
    </source>
</evidence>
<dbReference type="Gene3D" id="3.40.50.1820">
    <property type="entry name" value="alpha/beta hydrolase"/>
    <property type="match status" value="1"/>
</dbReference>
<keyword evidence="1" id="KW-0378">Hydrolase</keyword>
<dbReference type="GO" id="GO:0004177">
    <property type="term" value="F:aminopeptidase activity"/>
    <property type="evidence" value="ECO:0007669"/>
    <property type="project" value="UniProtKB-KW"/>
</dbReference>
<keyword evidence="4" id="KW-1185">Reference proteome</keyword>
<dbReference type="EMBL" id="FRAM01000006">
    <property type="protein sequence ID" value="SHK71799.1"/>
    <property type="molecule type" value="Genomic_DNA"/>
</dbReference>
<name>A0A1M6URK3_9FLAO</name>
<evidence type="ECO:0000259" key="2">
    <source>
        <dbReference type="Pfam" id="PF00326"/>
    </source>
</evidence>
<reference evidence="4" key="1">
    <citation type="submission" date="2016-11" db="EMBL/GenBank/DDBJ databases">
        <authorList>
            <person name="Varghese N."/>
            <person name="Submissions S."/>
        </authorList>
    </citation>
    <scope>NUCLEOTIDE SEQUENCE [LARGE SCALE GENOMIC DNA]</scope>
    <source>
        <strain evidence="4">DSM 18016</strain>
    </source>
</reference>
<dbReference type="STRING" id="216903.SAMN05444371_3436"/>
<gene>
    <name evidence="3" type="ORF">SAMN05444371_3436</name>
</gene>
<keyword evidence="3" id="KW-0645">Protease</keyword>
<dbReference type="OrthoDB" id="9812921at2"/>
<feature type="domain" description="Peptidase S9 prolyl oligopeptidase catalytic" evidence="2">
    <location>
        <begin position="647"/>
        <end position="816"/>
    </location>
</feature>
<evidence type="ECO:0000313" key="4">
    <source>
        <dbReference type="Proteomes" id="UP000184498"/>
    </source>
</evidence>